<keyword evidence="3" id="KW-0812">Transmembrane</keyword>
<keyword evidence="3" id="KW-0472">Membrane</keyword>
<dbReference type="CDD" id="cd00200">
    <property type="entry name" value="WD40"/>
    <property type="match status" value="1"/>
</dbReference>
<feature type="non-terminal residue" evidence="4">
    <location>
        <position position="314"/>
    </location>
</feature>
<dbReference type="EMBL" id="UINC01126901">
    <property type="protein sequence ID" value="SVD05678.1"/>
    <property type="molecule type" value="Genomic_DNA"/>
</dbReference>
<dbReference type="AlphaFoldDB" id="A0A382S958"/>
<dbReference type="SUPFAM" id="SSF50978">
    <property type="entry name" value="WD40 repeat-like"/>
    <property type="match status" value="1"/>
</dbReference>
<evidence type="ECO:0000313" key="4">
    <source>
        <dbReference type="EMBL" id="SVD05678.1"/>
    </source>
</evidence>
<dbReference type="InterPro" id="IPR036322">
    <property type="entry name" value="WD40_repeat_dom_sf"/>
</dbReference>
<dbReference type="PRINTS" id="PR00320">
    <property type="entry name" value="GPROTEINBRPT"/>
</dbReference>
<reference evidence="4" key="1">
    <citation type="submission" date="2018-05" db="EMBL/GenBank/DDBJ databases">
        <authorList>
            <person name="Lanie J.A."/>
            <person name="Ng W.-L."/>
            <person name="Kazmierczak K.M."/>
            <person name="Andrzejewski T.M."/>
            <person name="Davidsen T.M."/>
            <person name="Wayne K.J."/>
            <person name="Tettelin H."/>
            <person name="Glass J.I."/>
            <person name="Rusch D."/>
            <person name="Podicherti R."/>
            <person name="Tsui H.-C.T."/>
            <person name="Winkler M.E."/>
        </authorList>
    </citation>
    <scope>NUCLEOTIDE SEQUENCE</scope>
</reference>
<dbReference type="InterPro" id="IPR001680">
    <property type="entry name" value="WD40_rpt"/>
</dbReference>
<dbReference type="InterPro" id="IPR020472">
    <property type="entry name" value="WD40_PAC1"/>
</dbReference>
<gene>
    <name evidence="4" type="ORF">METZ01_LOCUS358532</name>
</gene>
<dbReference type="PANTHER" id="PTHR19879">
    <property type="entry name" value="TRANSCRIPTION INITIATION FACTOR TFIID"/>
    <property type="match status" value="1"/>
</dbReference>
<dbReference type="PROSITE" id="PS50294">
    <property type="entry name" value="WD_REPEATS_REGION"/>
    <property type="match status" value="3"/>
</dbReference>
<feature type="transmembrane region" description="Helical" evidence="3">
    <location>
        <begin position="36"/>
        <end position="59"/>
    </location>
</feature>
<dbReference type="InterPro" id="IPR015943">
    <property type="entry name" value="WD40/YVTN_repeat-like_dom_sf"/>
</dbReference>
<sequence length="314" mass="34719">WTFVLLVCVSWAFTCLDNCVKWLHWQGQSKYLGIKFVLRSFSCLSLLYVTLCFVALFLLSKIGNTQQSRELPKHILWGHEAWISSVAFSPNGKVIASGSNDKTIKLWSLSGQNEIATLEGHQGGVTSIAFSPDGRFIASASDDKTIKMWAVENQQEIATFVGHRYGVEALAFSPDGDVLASGGRDYRIKLWSVADKQLIRTLPRQENILQSLDFSRDGGILASGSVDLRFWSLAEQGDALPPKMSAAEIISDGGTGLLTVSLPSETFLTSGLHKIRVKMREGTDQFLVFLDEKSTEVVTDRQATFINIEGHELI</sequence>
<organism evidence="4">
    <name type="scientific">marine metagenome</name>
    <dbReference type="NCBI Taxonomy" id="408172"/>
    <lineage>
        <taxon>unclassified sequences</taxon>
        <taxon>metagenomes</taxon>
        <taxon>ecological metagenomes</taxon>
    </lineage>
</organism>
<keyword evidence="1" id="KW-0853">WD repeat</keyword>
<proteinExistence type="predicted"/>
<evidence type="ECO:0000256" key="3">
    <source>
        <dbReference type="SAM" id="Phobius"/>
    </source>
</evidence>
<protein>
    <submittedName>
        <fullName evidence="4">Uncharacterized protein</fullName>
    </submittedName>
</protein>
<name>A0A382S958_9ZZZZ</name>
<dbReference type="PROSITE" id="PS50082">
    <property type="entry name" value="WD_REPEATS_2"/>
    <property type="match status" value="3"/>
</dbReference>
<dbReference type="SMART" id="SM00320">
    <property type="entry name" value="WD40"/>
    <property type="match status" value="4"/>
</dbReference>
<dbReference type="Gene3D" id="2.130.10.10">
    <property type="entry name" value="YVTN repeat-like/Quinoprotein amine dehydrogenase"/>
    <property type="match status" value="1"/>
</dbReference>
<dbReference type="Pfam" id="PF00400">
    <property type="entry name" value="WD40"/>
    <property type="match status" value="4"/>
</dbReference>
<accession>A0A382S958</accession>
<keyword evidence="2" id="KW-0677">Repeat</keyword>
<evidence type="ECO:0000256" key="1">
    <source>
        <dbReference type="ARBA" id="ARBA00022574"/>
    </source>
</evidence>
<keyword evidence="3" id="KW-1133">Transmembrane helix</keyword>
<evidence type="ECO:0000256" key="2">
    <source>
        <dbReference type="ARBA" id="ARBA00022737"/>
    </source>
</evidence>
<dbReference type="PANTHER" id="PTHR19879:SF9">
    <property type="entry name" value="TRANSCRIPTION INITIATION FACTOR TFIID SUBUNIT 5"/>
    <property type="match status" value="1"/>
</dbReference>
<feature type="non-terminal residue" evidence="4">
    <location>
        <position position="1"/>
    </location>
</feature>